<proteinExistence type="predicted"/>
<dbReference type="STRING" id="319236.BST91_10665"/>
<dbReference type="AlphaFoldDB" id="A0A090Q2V9"/>
<organism evidence="1 2">
    <name type="scientific">Nonlabens tegetincola</name>
    <dbReference type="NCBI Taxonomy" id="323273"/>
    <lineage>
        <taxon>Bacteria</taxon>
        <taxon>Pseudomonadati</taxon>
        <taxon>Bacteroidota</taxon>
        <taxon>Flavobacteriia</taxon>
        <taxon>Flavobacteriales</taxon>
        <taxon>Flavobacteriaceae</taxon>
        <taxon>Nonlabens</taxon>
    </lineage>
</organism>
<protein>
    <submittedName>
        <fullName evidence="1">Uncharacterized protein</fullName>
    </submittedName>
</protein>
<gene>
    <name evidence="1" type="ORF">JCM19294_2835</name>
</gene>
<comment type="caution">
    <text evidence="1">The sequence shown here is derived from an EMBL/GenBank/DDBJ whole genome shotgun (WGS) entry which is preliminary data.</text>
</comment>
<dbReference type="EMBL" id="BBML01000001">
    <property type="protein sequence ID" value="GAK96053.1"/>
    <property type="molecule type" value="Genomic_DNA"/>
</dbReference>
<name>A0A090Q2V9_9FLAO</name>
<dbReference type="eggNOG" id="COG2259">
    <property type="taxonomic scope" value="Bacteria"/>
</dbReference>
<keyword evidence="2" id="KW-1185">Reference proteome</keyword>
<dbReference type="Pfam" id="PF20329">
    <property type="entry name" value="DUF6624"/>
    <property type="match status" value="1"/>
</dbReference>
<dbReference type="InterPro" id="IPR046732">
    <property type="entry name" value="DUF6624"/>
</dbReference>
<evidence type="ECO:0000313" key="2">
    <source>
        <dbReference type="Proteomes" id="UP000029221"/>
    </source>
</evidence>
<accession>A0A090Q2V9</accession>
<reference evidence="1" key="1">
    <citation type="journal article" date="2014" name="Genome Announc.">
        <title>Draft Genome Sequences of Marine Flavobacterium Nonlabens Strains NR17, NR24, NR27, NR32, NR33, and Ara13.</title>
        <authorList>
            <person name="Nakanishi M."/>
            <person name="Meirelles P."/>
            <person name="Suzuki R."/>
            <person name="Takatani N."/>
            <person name="Mino S."/>
            <person name="Suda W."/>
            <person name="Oshima K."/>
            <person name="Hattori M."/>
            <person name="Ohkuma M."/>
            <person name="Hosokawa M."/>
            <person name="Miyashita K."/>
            <person name="Thompson F.L."/>
            <person name="Niwa A."/>
            <person name="Sawabe T."/>
            <person name="Sawabe T."/>
        </authorList>
    </citation>
    <scope>NUCLEOTIDE SEQUENCE [LARGE SCALE GENOMIC DNA]</scope>
    <source>
        <strain evidence="1">JCM 19294</strain>
    </source>
</reference>
<evidence type="ECO:0000313" key="1">
    <source>
        <dbReference type="EMBL" id="GAK96053.1"/>
    </source>
</evidence>
<sequence>MIVSCKKSPSIADISTLDEISYEEMLQQASSNTLIVRDDVVYIDENNNVLSNEEKESRNEDLMYAKWLVNEQNELVMVQLQSRENALKWLSDRPVIKDNSQIDCNKLDMLLERIYRRDQENRSSQAILPKVDSLNLVAIEAVIDKCGMPTIENSGEMGPSAVWLVIQHASADKRKKYFPMLLEASKKGDLDRQDIALMQDRMLMDAGKPQLYGSQVTVNESGEYMLYDLRDPETVDQRRAVMNLMPLKEYLNFFEIEFNVPQK</sequence>
<dbReference type="Proteomes" id="UP000029221">
    <property type="component" value="Unassembled WGS sequence"/>
</dbReference>